<keyword evidence="10" id="KW-1185">Reference proteome</keyword>
<accession>A0AAV4JN15</accession>
<evidence type="ECO:0000256" key="2">
    <source>
        <dbReference type="ARBA" id="ARBA00022598"/>
    </source>
</evidence>
<dbReference type="Proteomes" id="UP000762676">
    <property type="component" value="Unassembled WGS sequence"/>
</dbReference>
<dbReference type="GO" id="GO:0004467">
    <property type="term" value="F:long-chain fatty acid-CoA ligase activity"/>
    <property type="evidence" value="ECO:0007669"/>
    <property type="project" value="UniProtKB-EC"/>
</dbReference>
<dbReference type="Gene3D" id="3.40.50.12780">
    <property type="entry name" value="N-terminal domain of ligase-like"/>
    <property type="match status" value="2"/>
</dbReference>
<feature type="domain" description="AMP-dependent synthetase/ligase" evidence="8">
    <location>
        <begin position="45"/>
        <end position="141"/>
    </location>
</feature>
<dbReference type="Pfam" id="PF00501">
    <property type="entry name" value="AMP-binding"/>
    <property type="match status" value="2"/>
</dbReference>
<comment type="catalytic activity">
    <reaction evidence="7">
        <text>tetracosanoate + ATP + CoA = tetracosanoyl-CoA + AMP + diphosphate</text>
        <dbReference type="Rhea" id="RHEA:33639"/>
        <dbReference type="ChEBI" id="CHEBI:30616"/>
        <dbReference type="ChEBI" id="CHEBI:31014"/>
        <dbReference type="ChEBI" id="CHEBI:33019"/>
        <dbReference type="ChEBI" id="CHEBI:57287"/>
        <dbReference type="ChEBI" id="CHEBI:65052"/>
        <dbReference type="ChEBI" id="CHEBI:456215"/>
    </reaction>
    <physiologicalReaction direction="left-to-right" evidence="7">
        <dbReference type="Rhea" id="RHEA:33640"/>
    </physiologicalReaction>
</comment>
<dbReference type="InterPro" id="IPR000873">
    <property type="entry name" value="AMP-dep_synth/lig_dom"/>
</dbReference>
<dbReference type="PANTHER" id="PTHR43107:SF22">
    <property type="entry name" value="VERY LONG-CHAIN ACYL-COA SYNTHETASE"/>
    <property type="match status" value="1"/>
</dbReference>
<dbReference type="GO" id="GO:0005324">
    <property type="term" value="F:long-chain fatty acid transmembrane transporter activity"/>
    <property type="evidence" value="ECO:0007669"/>
    <property type="project" value="TreeGrafter"/>
</dbReference>
<dbReference type="EMBL" id="BMAT01003372">
    <property type="protein sequence ID" value="GFS24183.1"/>
    <property type="molecule type" value="Genomic_DNA"/>
</dbReference>
<evidence type="ECO:0000259" key="8">
    <source>
        <dbReference type="Pfam" id="PF00501"/>
    </source>
</evidence>
<evidence type="ECO:0000256" key="7">
    <source>
        <dbReference type="ARBA" id="ARBA00048666"/>
    </source>
</evidence>
<organism evidence="9 10">
    <name type="scientific">Elysia marginata</name>
    <dbReference type="NCBI Taxonomy" id="1093978"/>
    <lineage>
        <taxon>Eukaryota</taxon>
        <taxon>Metazoa</taxon>
        <taxon>Spiralia</taxon>
        <taxon>Lophotrochozoa</taxon>
        <taxon>Mollusca</taxon>
        <taxon>Gastropoda</taxon>
        <taxon>Heterobranchia</taxon>
        <taxon>Euthyneura</taxon>
        <taxon>Panpulmonata</taxon>
        <taxon>Sacoglossa</taxon>
        <taxon>Placobranchoidea</taxon>
        <taxon>Plakobranchidae</taxon>
        <taxon>Elysia</taxon>
    </lineage>
</organism>
<keyword evidence="3" id="KW-0443">Lipid metabolism</keyword>
<dbReference type="InterPro" id="IPR042099">
    <property type="entry name" value="ANL_N_sf"/>
</dbReference>
<sequence length="540" mass="61018">MWDPLGDKNMELFPGVEHDIQELTHRDNLAKETAKELESCLIDKFEARVAQHPKKPFVIFDDTVYTYEDVDRMACKVANIARSWSLKPRDCVAIMIQNEPSFIWTFYGLQKLGISVSFINHNLRSKLLVHSIQAVECKAFICGSGKPKPVIFPQLKAVAVCCTCRSFADISADDVVYTVLPLYHNTGCFMSLGASLLAGATVVLRKKFSARHFWPDCRKYKVTVVPYIGELLRYLLSLPENELDGTHSVRAVFGAGLRADIWNELIKRFKIPKIVEFYGATECAAFTANYSGKPGAVGRLSPLLHKFDPDNKVLVKFDVATVQPIRSQNGHCIPVKVGEPGLLIAKVPDFLLNRNLYEASLEANEKKLVRDAFVRGDVYINYGDTLVQDEEYFLYFYDRLGDTFRWKGENVSTQEVANAISILPFIEDANVYGVEIPGHEGKAGMASISLKQGEHIGKKELDILYRQIFKELPSYARPLLVRHLPEALVTGTFKNKKVELAQEGFDVDRIEDPIYFLDHQNQTYTALTSQNCVQFLRSKL</sequence>
<evidence type="ECO:0000256" key="1">
    <source>
        <dbReference type="ARBA" id="ARBA00006432"/>
    </source>
</evidence>
<gene>
    <name evidence="9" type="ORF">ElyMa_001657300</name>
</gene>
<dbReference type="GO" id="GO:0005789">
    <property type="term" value="C:endoplasmic reticulum membrane"/>
    <property type="evidence" value="ECO:0007669"/>
    <property type="project" value="TreeGrafter"/>
</dbReference>
<dbReference type="FunFam" id="3.30.300.30:FF:000002">
    <property type="entry name" value="Long-chain fatty acid transport protein 1"/>
    <property type="match status" value="1"/>
</dbReference>
<keyword evidence="2" id="KW-0436">Ligase</keyword>
<dbReference type="GO" id="GO:0044539">
    <property type="term" value="P:long-chain fatty acid import into cell"/>
    <property type="evidence" value="ECO:0007669"/>
    <property type="project" value="TreeGrafter"/>
</dbReference>
<comment type="catalytic activity">
    <reaction evidence="5">
        <text>a very long-chain fatty acid + ATP + CoA = a very long-chain fatty acyl-CoA + AMP + diphosphate</text>
        <dbReference type="Rhea" id="RHEA:54536"/>
        <dbReference type="ChEBI" id="CHEBI:30616"/>
        <dbReference type="ChEBI" id="CHEBI:33019"/>
        <dbReference type="ChEBI" id="CHEBI:57287"/>
        <dbReference type="ChEBI" id="CHEBI:58950"/>
        <dbReference type="ChEBI" id="CHEBI:138261"/>
        <dbReference type="ChEBI" id="CHEBI:456215"/>
    </reaction>
    <physiologicalReaction direction="left-to-right" evidence="5">
        <dbReference type="Rhea" id="RHEA:54537"/>
    </physiologicalReaction>
</comment>
<proteinExistence type="inferred from homology"/>
<comment type="caution">
    <text evidence="9">The sequence shown here is derived from an EMBL/GenBank/DDBJ whole genome shotgun (WGS) entry which is preliminary data.</text>
</comment>
<evidence type="ECO:0000256" key="5">
    <source>
        <dbReference type="ARBA" id="ARBA00036527"/>
    </source>
</evidence>
<dbReference type="AlphaFoldDB" id="A0AAV4JN15"/>
<reference evidence="9 10" key="1">
    <citation type="journal article" date="2021" name="Elife">
        <title>Chloroplast acquisition without the gene transfer in kleptoplastic sea slugs, Plakobranchus ocellatus.</title>
        <authorList>
            <person name="Maeda T."/>
            <person name="Takahashi S."/>
            <person name="Yoshida T."/>
            <person name="Shimamura S."/>
            <person name="Takaki Y."/>
            <person name="Nagai Y."/>
            <person name="Toyoda A."/>
            <person name="Suzuki Y."/>
            <person name="Arimoto A."/>
            <person name="Ishii H."/>
            <person name="Satoh N."/>
            <person name="Nishiyama T."/>
            <person name="Hasebe M."/>
            <person name="Maruyama T."/>
            <person name="Minagawa J."/>
            <person name="Obokata J."/>
            <person name="Shigenobu S."/>
        </authorList>
    </citation>
    <scope>NUCLEOTIDE SEQUENCE [LARGE SCALE GENOMIC DNA]</scope>
</reference>
<keyword evidence="3" id="KW-0276">Fatty acid metabolism</keyword>
<dbReference type="InterPro" id="IPR045851">
    <property type="entry name" value="AMP-bd_C_sf"/>
</dbReference>
<dbReference type="PANTHER" id="PTHR43107">
    <property type="entry name" value="LONG-CHAIN FATTY ACID TRANSPORT PROTEIN"/>
    <property type="match status" value="1"/>
</dbReference>
<evidence type="ECO:0000313" key="9">
    <source>
        <dbReference type="EMBL" id="GFS24183.1"/>
    </source>
</evidence>
<dbReference type="Gene3D" id="3.30.300.30">
    <property type="match status" value="1"/>
</dbReference>
<dbReference type="GO" id="GO:0005886">
    <property type="term" value="C:plasma membrane"/>
    <property type="evidence" value="ECO:0007669"/>
    <property type="project" value="TreeGrafter"/>
</dbReference>
<evidence type="ECO:0000256" key="4">
    <source>
        <dbReference type="ARBA" id="ARBA00026121"/>
    </source>
</evidence>
<feature type="domain" description="AMP-dependent synthetase/ligase" evidence="8">
    <location>
        <begin position="145"/>
        <end position="301"/>
    </location>
</feature>
<dbReference type="EC" id="6.2.1.3" evidence="4"/>
<evidence type="ECO:0000313" key="10">
    <source>
        <dbReference type="Proteomes" id="UP000762676"/>
    </source>
</evidence>
<evidence type="ECO:0000256" key="3">
    <source>
        <dbReference type="ARBA" id="ARBA00022832"/>
    </source>
</evidence>
<name>A0AAV4JN15_9GAST</name>
<protein>
    <recommendedName>
        <fullName evidence="4">long-chain-fatty-acid--CoA ligase</fullName>
        <ecNumber evidence="4">6.2.1.3</ecNumber>
    </recommendedName>
    <alternativeName>
        <fullName evidence="6">Long-chain-fatty-acid--CoA ligase</fullName>
    </alternativeName>
</protein>
<comment type="similarity">
    <text evidence="1">Belongs to the ATP-dependent AMP-binding enzyme family.</text>
</comment>
<evidence type="ECO:0000256" key="6">
    <source>
        <dbReference type="ARBA" id="ARBA00041297"/>
    </source>
</evidence>
<dbReference type="SUPFAM" id="SSF56801">
    <property type="entry name" value="Acetyl-CoA synthetase-like"/>
    <property type="match status" value="1"/>
</dbReference>